<dbReference type="Pfam" id="PF10303">
    <property type="entry name" value="DUF2408"/>
    <property type="match status" value="1"/>
</dbReference>
<evidence type="ECO:0000313" key="3">
    <source>
        <dbReference type="Proteomes" id="UP001476247"/>
    </source>
</evidence>
<feature type="compositionally biased region" description="Acidic residues" evidence="1">
    <location>
        <begin position="559"/>
        <end position="582"/>
    </location>
</feature>
<dbReference type="PANTHER" id="PTHR28086:SF1">
    <property type="entry name" value="CU(2+) SUPPRESSING AND BLEOMYCIN SENSITIVE PROTEIN 1"/>
    <property type="match status" value="1"/>
</dbReference>
<sequence length="615" mass="71531">MEAYYSTFAEVFSTLPEGYLPKWLLFTSALGIFNSIQNFCTSSLTKRVYANKPEEVTPLSGRLFATWTWSVSMIRIYAAFHLQHKFMYDLGIWTYVIALTHYAGELFVFGGCKFNGPFLSPLTVAEEYPIFDKFLNIKQRLMLQNQRDDIKSKDIVLIQQQVEDTILELMVLRQGVLFKRDHINNRTDDELNKVCQLISLCFMTMGHWHQSPAIFCQITAIKNCFYQLEKIGIYNEKILEPYNKKLKQLERILTEDEMNYGLSEPIMELVEYNYSLCSRIYDQLLSTIKDISPELIPIRDQLLDIRNDLVDVVLRDQYNEQDILPIQKKLYDIDSVRGENGIFLTDLSLAGQATLVDILENNFSACHDLLNSEHSPIIESVRKQLIDVKKDLLEIEVASRWSLRQTDLFPYQIQLHDITRMLHEQVQFEEEQGIIMLSYLLSTCYNIILNLMGEGPHIEEILLPVYNQLNTLRDCLKRLKSLNCNLEEDEKMLYLLKLRSIDMMRKDGVFYGGEGIKIEGQSQCVYVLEECYTMIQELSVDTNQDEENEYGGIEKKEEISDESSYESEEEHSEEESEDDSIEESIKDNIDESIDESTAKSIEEKVSTIENRNKKA</sequence>
<dbReference type="EMBL" id="BAABUJ010000005">
    <property type="protein sequence ID" value="GAA5796219.1"/>
    <property type="molecule type" value="Genomic_DNA"/>
</dbReference>
<proteinExistence type="predicted"/>
<comment type="caution">
    <text evidence="2">The sequence shown here is derived from an EMBL/GenBank/DDBJ whole genome shotgun (WGS) entry which is preliminary data.</text>
</comment>
<accession>A0ABP9XN92</accession>
<feature type="compositionally biased region" description="Basic and acidic residues" evidence="1">
    <location>
        <begin position="596"/>
        <end position="615"/>
    </location>
</feature>
<evidence type="ECO:0000313" key="2">
    <source>
        <dbReference type="EMBL" id="GAA5796219.1"/>
    </source>
</evidence>
<dbReference type="PANTHER" id="PTHR28086">
    <property type="entry name" value="UPF0662 PROTEIN YPL260W"/>
    <property type="match status" value="1"/>
</dbReference>
<dbReference type="Proteomes" id="UP001476247">
    <property type="component" value="Unassembled WGS sequence"/>
</dbReference>
<gene>
    <name evidence="2" type="ORF">HPULCUR_001589</name>
</gene>
<dbReference type="InterPro" id="IPR005352">
    <property type="entry name" value="Erg28"/>
</dbReference>
<dbReference type="InterPro" id="IPR018810">
    <property type="entry name" value="UPF0662"/>
</dbReference>
<evidence type="ECO:0000256" key="1">
    <source>
        <dbReference type="SAM" id="MobiDB-lite"/>
    </source>
</evidence>
<reference evidence="2 3" key="1">
    <citation type="submission" date="2024-04" db="EMBL/GenBank/DDBJ databases">
        <title>genome sequences of Mucor flavus KT1a and Helicostylum pulchrum KT1b strains isolation_sourced from the surface of a dry-aged beef.</title>
        <authorList>
            <person name="Toyotome T."/>
            <person name="Hosono M."/>
            <person name="Torimaru M."/>
            <person name="Fukuda K."/>
            <person name="Mikami N."/>
        </authorList>
    </citation>
    <scope>NUCLEOTIDE SEQUENCE [LARGE SCALE GENOMIC DNA]</scope>
    <source>
        <strain evidence="2 3">KT1b</strain>
    </source>
</reference>
<feature type="region of interest" description="Disordered" evidence="1">
    <location>
        <begin position="542"/>
        <end position="615"/>
    </location>
</feature>
<protein>
    <submittedName>
        <fullName evidence="2">Uncharacterized protein</fullName>
    </submittedName>
</protein>
<name>A0ABP9XN92_9FUNG</name>
<keyword evidence="3" id="KW-1185">Reference proteome</keyword>
<dbReference type="Pfam" id="PF03694">
    <property type="entry name" value="Erg28"/>
    <property type="match status" value="1"/>
</dbReference>
<organism evidence="2 3">
    <name type="scientific">Helicostylum pulchrum</name>
    <dbReference type="NCBI Taxonomy" id="562976"/>
    <lineage>
        <taxon>Eukaryota</taxon>
        <taxon>Fungi</taxon>
        <taxon>Fungi incertae sedis</taxon>
        <taxon>Mucoromycota</taxon>
        <taxon>Mucoromycotina</taxon>
        <taxon>Mucoromycetes</taxon>
        <taxon>Mucorales</taxon>
        <taxon>Mucorineae</taxon>
        <taxon>Mucoraceae</taxon>
        <taxon>Helicostylum</taxon>
    </lineage>
</organism>